<dbReference type="InterPro" id="IPR011453">
    <property type="entry name" value="DUF1559"/>
</dbReference>
<dbReference type="RefSeq" id="WP_145262580.1">
    <property type="nucleotide sequence ID" value="NZ_CP036279.1"/>
</dbReference>
<dbReference type="InterPro" id="IPR045584">
    <property type="entry name" value="Pilin-like"/>
</dbReference>
<keyword evidence="3" id="KW-1185">Reference proteome</keyword>
<evidence type="ECO:0000259" key="1">
    <source>
        <dbReference type="Pfam" id="PF07596"/>
    </source>
</evidence>
<dbReference type="KEGG" id="knv:Pan216_52890"/>
<dbReference type="EMBL" id="CP036279">
    <property type="protein sequence ID" value="QDU64399.1"/>
    <property type="molecule type" value="Genomic_DNA"/>
</dbReference>
<dbReference type="PANTHER" id="PTHR30093">
    <property type="entry name" value="GENERAL SECRETION PATHWAY PROTEIN G"/>
    <property type="match status" value="1"/>
</dbReference>
<proteinExistence type="predicted"/>
<dbReference type="Pfam" id="PF07596">
    <property type="entry name" value="SBP_bac_10"/>
    <property type="match status" value="1"/>
</dbReference>
<dbReference type="InterPro" id="IPR012902">
    <property type="entry name" value="N_methyl_site"/>
</dbReference>
<evidence type="ECO:0000313" key="3">
    <source>
        <dbReference type="Proteomes" id="UP000317093"/>
    </source>
</evidence>
<dbReference type="AlphaFoldDB" id="A0A518BBR2"/>
<dbReference type="NCBIfam" id="TIGR04294">
    <property type="entry name" value="pre_pil_HX9DG"/>
    <property type="match status" value="1"/>
</dbReference>
<dbReference type="Pfam" id="PF07963">
    <property type="entry name" value="N_methyl"/>
    <property type="match status" value="1"/>
</dbReference>
<dbReference type="PANTHER" id="PTHR30093:SF2">
    <property type="entry name" value="TYPE II SECRETION SYSTEM PROTEIN H"/>
    <property type="match status" value="1"/>
</dbReference>
<sequence length="346" mass="36521">MSRIRARRVAFTLVELLVVIAIIGVLVGLLLPAVQSAREAARRAQCSNNMKQLGIALHSYHDAHSALPRGNFETDGTGNGFSYRSWQGFSAQTMLLPFLDQVGIYDQLNFDNNAYNAVNAALGRNKIAGFLCPSDSPRFSNAPGNSYVVSSGPSMFYLGGNAGASATNPVVQTNHQVGMFNYRVTVRFNDVTDGLSKTIAASEIMHGDGENGTYSLGDTVRGVGRPGGFPNSFPTTAQVEAWGDSCSAGAASNSRGDSGANWIRGDLNQTVFNTLTNPNSPYPSCLSCSGCGASDNWGMVTATSRHPGGVTVLLGDGNVTFISDSIDNSTWQLLGATNDGNIVQTN</sequence>
<dbReference type="Proteomes" id="UP000317093">
    <property type="component" value="Chromosome"/>
</dbReference>
<name>A0A518BBR2_9BACT</name>
<dbReference type="OrthoDB" id="236724at2"/>
<dbReference type="NCBIfam" id="TIGR02532">
    <property type="entry name" value="IV_pilin_GFxxxE"/>
    <property type="match status" value="1"/>
</dbReference>
<dbReference type="SUPFAM" id="SSF54523">
    <property type="entry name" value="Pili subunits"/>
    <property type="match status" value="1"/>
</dbReference>
<accession>A0A518BBR2</accession>
<dbReference type="Gene3D" id="3.30.700.10">
    <property type="entry name" value="Glycoprotein, Type 4 Pilin"/>
    <property type="match status" value="1"/>
</dbReference>
<dbReference type="InterPro" id="IPR027558">
    <property type="entry name" value="Pre_pil_HX9DG_C"/>
</dbReference>
<organism evidence="2 3">
    <name type="scientific">Kolteria novifilia</name>
    <dbReference type="NCBI Taxonomy" id="2527975"/>
    <lineage>
        <taxon>Bacteria</taxon>
        <taxon>Pseudomonadati</taxon>
        <taxon>Planctomycetota</taxon>
        <taxon>Planctomycetia</taxon>
        <taxon>Kolteriales</taxon>
        <taxon>Kolteriaceae</taxon>
        <taxon>Kolteria</taxon>
    </lineage>
</organism>
<feature type="domain" description="DUF1559" evidence="1">
    <location>
        <begin position="35"/>
        <end position="328"/>
    </location>
</feature>
<protein>
    <recommendedName>
        <fullName evidence="1">DUF1559 domain-containing protein</fullName>
    </recommendedName>
</protein>
<gene>
    <name evidence="2" type="ORF">Pan216_52890</name>
</gene>
<reference evidence="2 3" key="1">
    <citation type="submission" date="2019-02" db="EMBL/GenBank/DDBJ databases">
        <title>Deep-cultivation of Planctomycetes and their phenomic and genomic characterization uncovers novel biology.</title>
        <authorList>
            <person name="Wiegand S."/>
            <person name="Jogler M."/>
            <person name="Boedeker C."/>
            <person name="Pinto D."/>
            <person name="Vollmers J."/>
            <person name="Rivas-Marin E."/>
            <person name="Kohn T."/>
            <person name="Peeters S.H."/>
            <person name="Heuer A."/>
            <person name="Rast P."/>
            <person name="Oberbeckmann S."/>
            <person name="Bunk B."/>
            <person name="Jeske O."/>
            <person name="Meyerdierks A."/>
            <person name="Storesund J.E."/>
            <person name="Kallscheuer N."/>
            <person name="Luecker S."/>
            <person name="Lage O.M."/>
            <person name="Pohl T."/>
            <person name="Merkel B.J."/>
            <person name="Hornburger P."/>
            <person name="Mueller R.-W."/>
            <person name="Bruemmer F."/>
            <person name="Labrenz M."/>
            <person name="Spormann A.M."/>
            <person name="Op den Camp H."/>
            <person name="Overmann J."/>
            <person name="Amann R."/>
            <person name="Jetten M.S.M."/>
            <person name="Mascher T."/>
            <person name="Medema M.H."/>
            <person name="Devos D.P."/>
            <person name="Kaster A.-K."/>
            <person name="Ovreas L."/>
            <person name="Rohde M."/>
            <person name="Galperin M.Y."/>
            <person name="Jogler C."/>
        </authorList>
    </citation>
    <scope>NUCLEOTIDE SEQUENCE [LARGE SCALE GENOMIC DNA]</scope>
    <source>
        <strain evidence="2 3">Pan216</strain>
    </source>
</reference>
<evidence type="ECO:0000313" key="2">
    <source>
        <dbReference type="EMBL" id="QDU64399.1"/>
    </source>
</evidence>